<dbReference type="InterPro" id="IPR003329">
    <property type="entry name" value="Cytidylyl_trans"/>
</dbReference>
<evidence type="ECO:0000313" key="1">
    <source>
        <dbReference type="EMBL" id="CAD8870565.1"/>
    </source>
</evidence>
<accession>A0A7S1FIL3</accession>
<dbReference type="InterPro" id="IPR029044">
    <property type="entry name" value="Nucleotide-diphossugar_trans"/>
</dbReference>
<gene>
    <name evidence="1" type="ORF">NSCI0253_LOCUS44922</name>
</gene>
<dbReference type="PANTHER" id="PTHR21485:SF3">
    <property type="entry name" value="N-ACYLNEURAMINATE CYTIDYLYLTRANSFERASE"/>
    <property type="match status" value="1"/>
</dbReference>
<dbReference type="SUPFAM" id="SSF53448">
    <property type="entry name" value="Nucleotide-diphospho-sugar transferases"/>
    <property type="match status" value="1"/>
</dbReference>
<sequence>MSHPRVVAVIPARGGSVSVPLKNIKELAGRPLIDWSIRAALDSGVFTEVYVSTDHDGIAEVALESGAKVHRRAPETATNTASTELALIDFADAHSDFDILCLIQATSPLVVPDHFQKALELFERQQADSLVTAVRAHRFLWSVDEVTGEARAGNYDPIKRPRRQDWNGELIENGAFYFTRKPLFDETQCRLGGKIALYEMPEHTLCELDSSVDWEILKNLAQAYGYHGKDGPK</sequence>
<dbReference type="InterPro" id="IPR050793">
    <property type="entry name" value="CMP-NeuNAc_synthase"/>
</dbReference>
<organism evidence="1">
    <name type="scientific">Noctiluca scintillans</name>
    <name type="common">Sea sparkle</name>
    <name type="synonym">Red tide dinoflagellate</name>
    <dbReference type="NCBI Taxonomy" id="2966"/>
    <lineage>
        <taxon>Eukaryota</taxon>
        <taxon>Sar</taxon>
        <taxon>Alveolata</taxon>
        <taxon>Dinophyceae</taxon>
        <taxon>Noctilucales</taxon>
        <taxon>Noctilucaceae</taxon>
        <taxon>Noctiluca</taxon>
    </lineage>
</organism>
<reference evidence="1" key="1">
    <citation type="submission" date="2021-01" db="EMBL/GenBank/DDBJ databases">
        <authorList>
            <person name="Corre E."/>
            <person name="Pelletier E."/>
            <person name="Niang G."/>
            <person name="Scheremetjew M."/>
            <person name="Finn R."/>
            <person name="Kale V."/>
            <person name="Holt S."/>
            <person name="Cochrane G."/>
            <person name="Meng A."/>
            <person name="Brown T."/>
            <person name="Cohen L."/>
        </authorList>
    </citation>
    <scope>NUCLEOTIDE SEQUENCE</scope>
</reference>
<dbReference type="Gene3D" id="3.90.550.10">
    <property type="entry name" value="Spore Coat Polysaccharide Biosynthesis Protein SpsA, Chain A"/>
    <property type="match status" value="1"/>
</dbReference>
<dbReference type="AlphaFoldDB" id="A0A7S1FIL3"/>
<dbReference type="Pfam" id="PF02348">
    <property type="entry name" value="CTP_transf_3"/>
    <property type="match status" value="1"/>
</dbReference>
<proteinExistence type="predicted"/>
<dbReference type="PANTHER" id="PTHR21485">
    <property type="entry name" value="HAD SUPERFAMILY MEMBERS CMAS AND KDSC"/>
    <property type="match status" value="1"/>
</dbReference>
<protein>
    <recommendedName>
        <fullName evidence="2">N-acylneuraminate cytidylyltransferase</fullName>
    </recommendedName>
</protein>
<dbReference type="GO" id="GO:0008781">
    <property type="term" value="F:N-acylneuraminate cytidylyltransferase activity"/>
    <property type="evidence" value="ECO:0007669"/>
    <property type="project" value="TreeGrafter"/>
</dbReference>
<dbReference type="CDD" id="cd02513">
    <property type="entry name" value="CMP-NeuAc_Synthase"/>
    <property type="match status" value="1"/>
</dbReference>
<dbReference type="EMBL" id="HBFQ01063476">
    <property type="protein sequence ID" value="CAD8870565.1"/>
    <property type="molecule type" value="Transcribed_RNA"/>
</dbReference>
<name>A0A7S1FIL3_NOCSC</name>
<evidence type="ECO:0008006" key="2">
    <source>
        <dbReference type="Google" id="ProtNLM"/>
    </source>
</evidence>